<evidence type="ECO:0000256" key="7">
    <source>
        <dbReference type="PROSITE-ProRule" id="PRU00176"/>
    </source>
</evidence>
<feature type="region of interest" description="Disordered" evidence="8">
    <location>
        <begin position="483"/>
        <end position="561"/>
    </location>
</feature>
<name>A0A232LW76_9EURO</name>
<feature type="compositionally biased region" description="Basic and acidic residues" evidence="8">
    <location>
        <begin position="167"/>
        <end position="180"/>
    </location>
</feature>
<keyword evidence="11" id="KW-1185">Reference proteome</keyword>
<accession>A0A232LW76</accession>
<evidence type="ECO:0000256" key="5">
    <source>
        <dbReference type="ARBA" id="ARBA00022884"/>
    </source>
</evidence>
<protein>
    <recommendedName>
        <fullName evidence="4">Nucleolar protein 12</fullName>
    </recommendedName>
</protein>
<evidence type="ECO:0000256" key="8">
    <source>
        <dbReference type="SAM" id="MobiDB-lite"/>
    </source>
</evidence>
<dbReference type="Gene3D" id="3.30.70.330">
    <property type="match status" value="2"/>
</dbReference>
<dbReference type="PANTHER" id="PTHR23236">
    <property type="entry name" value="EUKARYOTIC TRANSLATION INITIATION FACTOR 4B/4H"/>
    <property type="match status" value="1"/>
</dbReference>
<dbReference type="GO" id="GO:0000463">
    <property type="term" value="P:maturation of LSU-rRNA from tricistronic rRNA transcript (SSU-rRNA, 5.8S rRNA, LSU-rRNA)"/>
    <property type="evidence" value="ECO:0007669"/>
    <property type="project" value="TreeGrafter"/>
</dbReference>
<dbReference type="SUPFAM" id="SSF54928">
    <property type="entry name" value="RNA-binding domain, RBD"/>
    <property type="match status" value="2"/>
</dbReference>
<dbReference type="GO" id="GO:0005730">
    <property type="term" value="C:nucleolus"/>
    <property type="evidence" value="ECO:0007669"/>
    <property type="project" value="UniProtKB-SubCell"/>
</dbReference>
<feature type="compositionally biased region" description="Acidic residues" evidence="8">
    <location>
        <begin position="60"/>
        <end position="71"/>
    </location>
</feature>
<feature type="region of interest" description="Disordered" evidence="8">
    <location>
        <begin position="155"/>
        <end position="193"/>
    </location>
</feature>
<dbReference type="InterPro" id="IPR000504">
    <property type="entry name" value="RRM_dom"/>
</dbReference>
<feature type="region of interest" description="Disordered" evidence="8">
    <location>
        <begin position="449"/>
        <end position="471"/>
    </location>
</feature>
<feature type="compositionally biased region" description="Basic residues" evidence="8">
    <location>
        <begin position="519"/>
        <end position="540"/>
    </location>
</feature>
<comment type="similarity">
    <text evidence="3">Belongs to the RRM RBM34 family.</text>
</comment>
<dbReference type="EMBL" id="NPHW01004129">
    <property type="protein sequence ID" value="OXV08405.1"/>
    <property type="molecule type" value="Genomic_DNA"/>
</dbReference>
<sequence>MGKKIMRNVPATLDSLPSLLDGEVAIDPFLSSLFERSIGPVNPPSIRYGDVTVSDARGVEDDEEGEVDDGSQDPRRESESDSHDIELESQSEGNDTNSDEEMQDASNGDLSEGGTSSPQETFIPESKGRKRKRVIADDNLEEAYLQRLAKDELKAEKQRIGKGKKQKVTESECESDRPGSEDNVSDQNDHSPRLLHETITKDSETVELDKSSRTVFIGNVSNRAIKSKSARKTLLSHLASFLSSLPQTHGPHQVESIRFRSTAYSAKLGIPRRAAFAKKELMDSTTLSTNAYVVYSTAHAARRAPEALNGTLVLDRHLRVDCIAHPGPIDHKRCIFVGNLDFVDRETILDVEDGSTKQRKRQATVPADIEEGLWRTFNTHTGQSERKSSGRGSVESVRVVRDPATRVGKGFAYVQFYDPNCVEEALLLDGKKFPPLLPRKLRVTRARGVYKKRSPAPGSGANAQGLGGGRQTLHGRAQKLLGKAGATKLKSSDHRDKSSNGLVFEGYRATQTADGRSVPRFKVKPKSRGAKGKPKTRSTRRAAAFRAGGSKRDSKSQSRGP</sequence>
<evidence type="ECO:0000256" key="3">
    <source>
        <dbReference type="ARBA" id="ARBA00007077"/>
    </source>
</evidence>
<keyword evidence="6" id="KW-0539">Nucleus</keyword>
<keyword evidence="5 7" id="KW-0694">RNA-binding</keyword>
<evidence type="ECO:0000313" key="11">
    <source>
        <dbReference type="Proteomes" id="UP000243515"/>
    </source>
</evidence>
<comment type="caution">
    <text evidence="10">The sequence shown here is derived from an EMBL/GenBank/DDBJ whole genome shotgun (WGS) entry which is preliminary data.</text>
</comment>
<gene>
    <name evidence="10" type="ORF">Egran_03831</name>
</gene>
<organism evidence="10 11">
    <name type="scientific">Elaphomyces granulatus</name>
    <dbReference type="NCBI Taxonomy" id="519963"/>
    <lineage>
        <taxon>Eukaryota</taxon>
        <taxon>Fungi</taxon>
        <taxon>Dikarya</taxon>
        <taxon>Ascomycota</taxon>
        <taxon>Pezizomycotina</taxon>
        <taxon>Eurotiomycetes</taxon>
        <taxon>Eurotiomycetidae</taxon>
        <taxon>Eurotiales</taxon>
        <taxon>Elaphomycetaceae</taxon>
        <taxon>Elaphomyces</taxon>
    </lineage>
</organism>
<evidence type="ECO:0000256" key="4">
    <source>
        <dbReference type="ARBA" id="ARBA00015520"/>
    </source>
</evidence>
<feature type="compositionally biased region" description="Polar residues" evidence="8">
    <location>
        <begin position="104"/>
        <end position="120"/>
    </location>
</feature>
<reference evidence="10 11" key="1">
    <citation type="journal article" date="2015" name="Environ. Microbiol.">
        <title>Metagenome sequence of Elaphomyces granulatus from sporocarp tissue reveals Ascomycota ectomycorrhizal fingerprints of genome expansion and a Proteobacteria-rich microbiome.</title>
        <authorList>
            <person name="Quandt C.A."/>
            <person name="Kohler A."/>
            <person name="Hesse C.N."/>
            <person name="Sharpton T.J."/>
            <person name="Martin F."/>
            <person name="Spatafora J.W."/>
        </authorList>
    </citation>
    <scope>NUCLEOTIDE SEQUENCE [LARGE SCALE GENOMIC DNA]</scope>
    <source>
        <strain evidence="10 11">OSC145934</strain>
    </source>
</reference>
<feature type="compositionally biased region" description="Basic and acidic residues" evidence="8">
    <location>
        <begin position="550"/>
        <end position="561"/>
    </location>
</feature>
<feature type="compositionally biased region" description="Basic and acidic residues" evidence="8">
    <location>
        <begin position="72"/>
        <end position="86"/>
    </location>
</feature>
<dbReference type="Pfam" id="PF00076">
    <property type="entry name" value="RRM_1"/>
    <property type="match status" value="1"/>
</dbReference>
<dbReference type="SMART" id="SM00360">
    <property type="entry name" value="RRM"/>
    <property type="match status" value="2"/>
</dbReference>
<dbReference type="PROSITE" id="PS50102">
    <property type="entry name" value="RRM"/>
    <property type="match status" value="1"/>
</dbReference>
<evidence type="ECO:0000256" key="2">
    <source>
        <dbReference type="ARBA" id="ARBA00004604"/>
    </source>
</evidence>
<proteinExistence type="inferred from homology"/>
<comment type="subcellular location">
    <subcellularLocation>
        <location evidence="2">Nucleus</location>
        <location evidence="2">Nucleolus</location>
    </subcellularLocation>
</comment>
<dbReference type="GO" id="GO:0019843">
    <property type="term" value="F:rRNA binding"/>
    <property type="evidence" value="ECO:0007669"/>
    <property type="project" value="TreeGrafter"/>
</dbReference>
<evidence type="ECO:0000256" key="1">
    <source>
        <dbReference type="ARBA" id="ARBA00002475"/>
    </source>
</evidence>
<evidence type="ECO:0000313" key="10">
    <source>
        <dbReference type="EMBL" id="OXV08405.1"/>
    </source>
</evidence>
<feature type="region of interest" description="Disordered" evidence="8">
    <location>
        <begin position="37"/>
        <end position="130"/>
    </location>
</feature>
<evidence type="ECO:0000256" key="6">
    <source>
        <dbReference type="ARBA" id="ARBA00023242"/>
    </source>
</evidence>
<dbReference type="PANTHER" id="PTHR23236:SF25">
    <property type="entry name" value="RNA-BINDING PROTEIN 34"/>
    <property type="match status" value="1"/>
</dbReference>
<feature type="domain" description="RRM" evidence="9">
    <location>
        <begin position="333"/>
        <end position="448"/>
    </location>
</feature>
<dbReference type="Proteomes" id="UP000243515">
    <property type="component" value="Unassembled WGS sequence"/>
</dbReference>
<comment type="function">
    <text evidence="1">Involved in pre-25S rRNA processing.</text>
</comment>
<dbReference type="OrthoDB" id="442677at2759"/>
<dbReference type="AlphaFoldDB" id="A0A232LW76"/>
<dbReference type="InterPro" id="IPR035979">
    <property type="entry name" value="RBD_domain_sf"/>
</dbReference>
<evidence type="ECO:0000259" key="9">
    <source>
        <dbReference type="PROSITE" id="PS50102"/>
    </source>
</evidence>
<dbReference type="InterPro" id="IPR012677">
    <property type="entry name" value="Nucleotide-bd_a/b_plait_sf"/>
</dbReference>